<accession>A0A401T4H9</accession>
<organism evidence="3 4">
    <name type="scientific">Chiloscyllium punctatum</name>
    <name type="common">Brownbanded bambooshark</name>
    <name type="synonym">Hemiscyllium punctatum</name>
    <dbReference type="NCBI Taxonomy" id="137246"/>
    <lineage>
        <taxon>Eukaryota</taxon>
        <taxon>Metazoa</taxon>
        <taxon>Chordata</taxon>
        <taxon>Craniata</taxon>
        <taxon>Vertebrata</taxon>
        <taxon>Chondrichthyes</taxon>
        <taxon>Elasmobranchii</taxon>
        <taxon>Galeomorphii</taxon>
        <taxon>Galeoidea</taxon>
        <taxon>Orectolobiformes</taxon>
        <taxon>Hemiscylliidae</taxon>
        <taxon>Chiloscyllium</taxon>
    </lineage>
</organism>
<dbReference type="EMBL" id="BEZZ01001012">
    <property type="protein sequence ID" value="GCC37510.1"/>
    <property type="molecule type" value="Genomic_DNA"/>
</dbReference>
<name>A0A401T4H9_CHIPU</name>
<feature type="signal peptide" evidence="2">
    <location>
        <begin position="1"/>
        <end position="18"/>
    </location>
</feature>
<dbReference type="AlphaFoldDB" id="A0A401T4H9"/>
<protein>
    <recommendedName>
        <fullName evidence="5">Secreted protein</fullName>
    </recommendedName>
</protein>
<evidence type="ECO:0008006" key="5">
    <source>
        <dbReference type="Google" id="ProtNLM"/>
    </source>
</evidence>
<evidence type="ECO:0000313" key="4">
    <source>
        <dbReference type="Proteomes" id="UP000287033"/>
    </source>
</evidence>
<gene>
    <name evidence="3" type="ORF">chiPu_0016014</name>
</gene>
<evidence type="ECO:0000256" key="2">
    <source>
        <dbReference type="SAM" id="SignalP"/>
    </source>
</evidence>
<evidence type="ECO:0000313" key="3">
    <source>
        <dbReference type="EMBL" id="GCC37510.1"/>
    </source>
</evidence>
<reference evidence="3 4" key="1">
    <citation type="journal article" date="2018" name="Nat. Ecol. Evol.">
        <title>Shark genomes provide insights into elasmobranch evolution and the origin of vertebrates.</title>
        <authorList>
            <person name="Hara Y"/>
            <person name="Yamaguchi K"/>
            <person name="Onimaru K"/>
            <person name="Kadota M"/>
            <person name="Koyanagi M"/>
            <person name="Keeley SD"/>
            <person name="Tatsumi K"/>
            <person name="Tanaka K"/>
            <person name="Motone F"/>
            <person name="Kageyama Y"/>
            <person name="Nozu R"/>
            <person name="Adachi N"/>
            <person name="Nishimura O"/>
            <person name="Nakagawa R"/>
            <person name="Tanegashima C"/>
            <person name="Kiyatake I"/>
            <person name="Matsumoto R"/>
            <person name="Murakumo K"/>
            <person name="Nishida K"/>
            <person name="Terakita A"/>
            <person name="Kuratani S"/>
            <person name="Sato K"/>
            <person name="Hyodo S Kuraku.S."/>
        </authorList>
    </citation>
    <scope>NUCLEOTIDE SEQUENCE [LARGE SCALE GENOMIC DNA]</scope>
</reference>
<keyword evidence="4" id="KW-1185">Reference proteome</keyword>
<evidence type="ECO:0000256" key="1">
    <source>
        <dbReference type="SAM" id="MobiDB-lite"/>
    </source>
</evidence>
<sequence length="96" mass="11021">MLLTYLATLPTALLTMFSAPHPPHHHAVRIFHAAVQKENSIQTLSRSKNRHGSTAEKSSCESQQEILHYNSEIVSEAVRWRRLAARHRKPNKQSWV</sequence>
<keyword evidence="2" id="KW-0732">Signal</keyword>
<feature type="chain" id="PRO_5019059130" description="Secreted protein" evidence="2">
    <location>
        <begin position="19"/>
        <end position="96"/>
    </location>
</feature>
<dbReference type="Proteomes" id="UP000287033">
    <property type="component" value="Unassembled WGS sequence"/>
</dbReference>
<feature type="region of interest" description="Disordered" evidence="1">
    <location>
        <begin position="41"/>
        <end position="62"/>
    </location>
</feature>
<comment type="caution">
    <text evidence="3">The sequence shown here is derived from an EMBL/GenBank/DDBJ whole genome shotgun (WGS) entry which is preliminary data.</text>
</comment>
<proteinExistence type="predicted"/>